<organism evidence="13 14">
    <name type="scientific">Clydaea vesicula</name>
    <dbReference type="NCBI Taxonomy" id="447962"/>
    <lineage>
        <taxon>Eukaryota</taxon>
        <taxon>Fungi</taxon>
        <taxon>Fungi incertae sedis</taxon>
        <taxon>Chytridiomycota</taxon>
        <taxon>Chytridiomycota incertae sedis</taxon>
        <taxon>Chytridiomycetes</taxon>
        <taxon>Lobulomycetales</taxon>
        <taxon>Lobulomycetaceae</taxon>
        <taxon>Clydaea</taxon>
    </lineage>
</organism>
<dbReference type="EMBL" id="JADGJW010000318">
    <property type="protein sequence ID" value="KAJ3220041.1"/>
    <property type="molecule type" value="Genomic_DNA"/>
</dbReference>
<evidence type="ECO:0000256" key="1">
    <source>
        <dbReference type="ARBA" id="ARBA00004123"/>
    </source>
</evidence>
<sequence length="268" mass="31518">MASIKNLTGSKDSELESINGTVNENLMDDNPFRSFKIKEERELFTEEKKLCLQCNKLRKVYCPIDFIPINHIPPKVTLPIELIIYRHPQELSSKTTTTHIKILAPQQTKIILHNFYLHGLPSNLNDNQKESGEEVISNVEFIDVDRTLLLYPTENSKDLSEIDRNSFDKLIVIDGTWNQSKTMAKVLSSKGFRQVRIKTEKTLFWRYQSLSENYLATVEAVYYFFKDFDTTYNKKVNEDYIYDGKFDNLLFYFKMQYDLIQNEYKSNP</sequence>
<dbReference type="GO" id="GO:0008033">
    <property type="term" value="P:tRNA processing"/>
    <property type="evidence" value="ECO:0007669"/>
    <property type="project" value="UniProtKB-KW"/>
</dbReference>
<evidence type="ECO:0000256" key="10">
    <source>
        <dbReference type="ARBA" id="ARBA00042508"/>
    </source>
</evidence>
<evidence type="ECO:0000256" key="2">
    <source>
        <dbReference type="ARBA" id="ARBA00012386"/>
    </source>
</evidence>
<evidence type="ECO:0000259" key="12">
    <source>
        <dbReference type="SMART" id="SM01144"/>
    </source>
</evidence>
<protein>
    <recommendedName>
        <fullName evidence="9">tRNA-uridine aminocarboxypropyltransferase 1</fullName>
        <ecNumber evidence="2">2.5.1.25</ecNumber>
    </recommendedName>
    <alternativeName>
        <fullName evidence="10">DTW domain-containing protein 1</fullName>
    </alternativeName>
</protein>
<dbReference type="Pfam" id="PF03942">
    <property type="entry name" value="DTW"/>
    <property type="match status" value="1"/>
</dbReference>
<comment type="function">
    <text evidence="7">Catalyzes the formation of 3-(3-amino-3-carboxypropyl)uridine (acp3U) at position 20 in the D-loop of several cytoplasmic tRNAs (acp3U(20)).</text>
</comment>
<evidence type="ECO:0000256" key="5">
    <source>
        <dbReference type="ARBA" id="ARBA00022694"/>
    </source>
</evidence>
<dbReference type="PANTHER" id="PTHR15627">
    <property type="entry name" value="NATURAL KILLER CELL-SPECIFIC ANTIGEN KLIP1"/>
    <property type="match status" value="1"/>
</dbReference>
<evidence type="ECO:0000256" key="9">
    <source>
        <dbReference type="ARBA" id="ARBA00039242"/>
    </source>
</evidence>
<dbReference type="SMART" id="SM01144">
    <property type="entry name" value="DTW"/>
    <property type="match status" value="1"/>
</dbReference>
<feature type="domain" description="DTW" evidence="12">
    <location>
        <begin position="47"/>
        <end position="265"/>
    </location>
</feature>
<comment type="caution">
    <text evidence="13">The sequence shown here is derived from an EMBL/GenBank/DDBJ whole genome shotgun (WGS) entry which is preliminary data.</text>
</comment>
<evidence type="ECO:0000256" key="11">
    <source>
        <dbReference type="ARBA" id="ARBA00048718"/>
    </source>
</evidence>
<keyword evidence="4" id="KW-0949">S-adenosyl-L-methionine</keyword>
<dbReference type="Proteomes" id="UP001211065">
    <property type="component" value="Unassembled WGS sequence"/>
</dbReference>
<dbReference type="InterPro" id="IPR005636">
    <property type="entry name" value="DTW"/>
</dbReference>
<evidence type="ECO:0000313" key="14">
    <source>
        <dbReference type="Proteomes" id="UP001211065"/>
    </source>
</evidence>
<evidence type="ECO:0000256" key="7">
    <source>
        <dbReference type="ARBA" id="ARBA00037050"/>
    </source>
</evidence>
<name>A0AAD5U512_9FUNG</name>
<comment type="similarity">
    <text evidence="8">Belongs to the TDD superfamily. DTWD1 family.</text>
</comment>
<gene>
    <name evidence="13" type="primary">DTWD1</name>
    <name evidence="13" type="ORF">HK099_004485</name>
</gene>
<dbReference type="InterPro" id="IPR051521">
    <property type="entry name" value="tRNA_Mod/Golgi_Maint"/>
</dbReference>
<dbReference type="EC" id="2.5.1.25" evidence="2"/>
<feature type="non-terminal residue" evidence="13">
    <location>
        <position position="268"/>
    </location>
</feature>
<accession>A0AAD5U512</accession>
<evidence type="ECO:0000256" key="6">
    <source>
        <dbReference type="ARBA" id="ARBA00023242"/>
    </source>
</evidence>
<proteinExistence type="inferred from homology"/>
<evidence type="ECO:0000313" key="13">
    <source>
        <dbReference type="EMBL" id="KAJ3220041.1"/>
    </source>
</evidence>
<comment type="subcellular location">
    <subcellularLocation>
        <location evidence="1">Nucleus</location>
    </subcellularLocation>
</comment>
<evidence type="ECO:0000256" key="3">
    <source>
        <dbReference type="ARBA" id="ARBA00022679"/>
    </source>
</evidence>
<evidence type="ECO:0000256" key="8">
    <source>
        <dbReference type="ARBA" id="ARBA00038290"/>
    </source>
</evidence>
<keyword evidence="14" id="KW-1185">Reference proteome</keyword>
<evidence type="ECO:0000256" key="4">
    <source>
        <dbReference type="ARBA" id="ARBA00022691"/>
    </source>
</evidence>
<keyword evidence="6" id="KW-0539">Nucleus</keyword>
<comment type="catalytic activity">
    <reaction evidence="11">
        <text>a uridine in tRNA + S-adenosyl-L-methionine = a 3-[(3S)-3-amino-3-carboxypropyl]uridine in tRNA + S-methyl-5'-thioadenosine + H(+)</text>
        <dbReference type="Rhea" id="RHEA:62432"/>
        <dbReference type="Rhea" id="RHEA-COMP:13339"/>
        <dbReference type="Rhea" id="RHEA-COMP:16092"/>
        <dbReference type="ChEBI" id="CHEBI:15378"/>
        <dbReference type="ChEBI" id="CHEBI:17509"/>
        <dbReference type="ChEBI" id="CHEBI:59789"/>
        <dbReference type="ChEBI" id="CHEBI:65315"/>
        <dbReference type="ChEBI" id="CHEBI:82930"/>
        <dbReference type="EC" id="2.5.1.25"/>
    </reaction>
</comment>
<dbReference type="PANTHER" id="PTHR15627:SF8">
    <property type="entry name" value="TRNA-URIDINE AMINOCARBOXYPROPYLTRANSFERASE 1"/>
    <property type="match status" value="1"/>
</dbReference>
<keyword evidence="3" id="KW-0808">Transferase</keyword>
<dbReference type="GO" id="GO:0016432">
    <property type="term" value="F:tRNA-uridine aminocarboxypropyltransferase activity"/>
    <property type="evidence" value="ECO:0007669"/>
    <property type="project" value="UniProtKB-EC"/>
</dbReference>
<reference evidence="13" key="1">
    <citation type="submission" date="2020-05" db="EMBL/GenBank/DDBJ databases">
        <title>Phylogenomic resolution of chytrid fungi.</title>
        <authorList>
            <person name="Stajich J.E."/>
            <person name="Amses K."/>
            <person name="Simmons R."/>
            <person name="Seto K."/>
            <person name="Myers J."/>
            <person name="Bonds A."/>
            <person name="Quandt C.A."/>
            <person name="Barry K."/>
            <person name="Liu P."/>
            <person name="Grigoriev I."/>
            <person name="Longcore J.E."/>
            <person name="James T.Y."/>
        </authorList>
    </citation>
    <scope>NUCLEOTIDE SEQUENCE</scope>
    <source>
        <strain evidence="13">JEL0476</strain>
    </source>
</reference>
<dbReference type="AlphaFoldDB" id="A0AAD5U512"/>
<keyword evidence="5" id="KW-0819">tRNA processing</keyword>
<dbReference type="GO" id="GO:0005634">
    <property type="term" value="C:nucleus"/>
    <property type="evidence" value="ECO:0007669"/>
    <property type="project" value="UniProtKB-SubCell"/>
</dbReference>